<protein>
    <submittedName>
        <fullName evidence="1">Uncharacterized protein</fullName>
    </submittedName>
</protein>
<sequence>MDRAFQNDLGETVNIQWVPKQSEPGYTMKLNIRNITFFSNVYKGEYGTKE</sequence>
<dbReference type="AlphaFoldDB" id="A0A6C0L3D8"/>
<proteinExistence type="predicted"/>
<reference evidence="1" key="1">
    <citation type="journal article" date="2020" name="Nature">
        <title>Giant virus diversity and host interactions through global metagenomics.</title>
        <authorList>
            <person name="Schulz F."/>
            <person name="Roux S."/>
            <person name="Paez-Espino D."/>
            <person name="Jungbluth S."/>
            <person name="Walsh D.A."/>
            <person name="Denef V.J."/>
            <person name="McMahon K.D."/>
            <person name="Konstantinidis K.T."/>
            <person name="Eloe-Fadrosh E.A."/>
            <person name="Kyrpides N.C."/>
            <person name="Woyke T."/>
        </authorList>
    </citation>
    <scope>NUCLEOTIDE SEQUENCE</scope>
    <source>
        <strain evidence="1">GVMAG-S-ERX555907-94</strain>
    </source>
</reference>
<name>A0A6C0L3D8_9ZZZZ</name>
<dbReference type="EMBL" id="MN741027">
    <property type="protein sequence ID" value="QHU23360.1"/>
    <property type="molecule type" value="Genomic_DNA"/>
</dbReference>
<organism evidence="1">
    <name type="scientific">viral metagenome</name>
    <dbReference type="NCBI Taxonomy" id="1070528"/>
    <lineage>
        <taxon>unclassified sequences</taxon>
        <taxon>metagenomes</taxon>
        <taxon>organismal metagenomes</taxon>
    </lineage>
</organism>
<evidence type="ECO:0000313" key="1">
    <source>
        <dbReference type="EMBL" id="QHU23360.1"/>
    </source>
</evidence>
<accession>A0A6C0L3D8</accession>